<protein>
    <submittedName>
        <fullName evidence="2">Uncharacterized protein</fullName>
    </submittedName>
</protein>
<evidence type="ECO:0000313" key="3">
    <source>
        <dbReference type="Proteomes" id="UP000038830"/>
    </source>
</evidence>
<accession>A0A0H5C6M5</accession>
<feature type="region of interest" description="Disordered" evidence="1">
    <location>
        <begin position="89"/>
        <end position="108"/>
    </location>
</feature>
<sequence>MPLPIDVDQERDSRNRRELEEAGHINNDSVNATTSAFDEDEDFDDDFYSSINTRIPLITATASGRSRLDVGRQYNRYIRRSNVRRFYTNSNSSSQHFGQDSANDDNTYIDNASELQDEDHYTGLIVPDAESRPETGFNLPSSYLRRYALSQRSATNAALSSSSTAASLTSNPTGNRSNDVYQVSPGRTSLLSALNAASSEAVSMDLLTSSESSIFNHSETGCGTSKNRSYLQSIPLCKTLDTFLYRRRAAAVKYDKQRVWRSSNTKKRSFRAVIGEKEHDPYEEFMFDEIRMSPNSFLKAGICFTCVNEDISVGIIHVDPVKCQVSGFLEFKETQSLKKWIKYYGSSAMRSKRLDSSTTVLAFTANVVDFERFDLRFKSRSFDALMGTYTQESSGNYYIPRKDDYSVMYSNFINRQLYKWRMLKPFKGLSVEQHKGIMTCTKCIAKLQSRYQLMHVFLEGGDHTELLMSLDKRCGTLEAVSAGDSDAMSMRRSAMGIVPTLDRVMRFIPNTARYVSPSISMK</sequence>
<dbReference type="AlphaFoldDB" id="A0A0H5C6M5"/>
<organism evidence="2 3">
    <name type="scientific">Cyberlindnera jadinii (strain ATCC 18201 / CBS 1600 / BCRC 20928 / JCM 3617 / NBRC 0987 / NRRL Y-1542)</name>
    <name type="common">Torula yeast</name>
    <name type="synonym">Candida utilis</name>
    <dbReference type="NCBI Taxonomy" id="983966"/>
    <lineage>
        <taxon>Eukaryota</taxon>
        <taxon>Fungi</taxon>
        <taxon>Dikarya</taxon>
        <taxon>Ascomycota</taxon>
        <taxon>Saccharomycotina</taxon>
        <taxon>Saccharomycetes</taxon>
        <taxon>Phaffomycetales</taxon>
        <taxon>Phaffomycetaceae</taxon>
        <taxon>Cyberlindnera</taxon>
    </lineage>
</organism>
<dbReference type="Proteomes" id="UP000038830">
    <property type="component" value="Unassembled WGS sequence"/>
</dbReference>
<name>A0A0H5C6M5_CYBJN</name>
<dbReference type="EMBL" id="CDQK01000005">
    <property type="protein sequence ID" value="CEP23688.1"/>
    <property type="molecule type" value="Genomic_DNA"/>
</dbReference>
<gene>
    <name evidence="2" type="ORF">BN1211_4334</name>
</gene>
<evidence type="ECO:0000313" key="2">
    <source>
        <dbReference type="EMBL" id="CEP23688.1"/>
    </source>
</evidence>
<proteinExistence type="predicted"/>
<reference evidence="3" key="1">
    <citation type="journal article" date="2015" name="J. Biotechnol.">
        <title>The structure of the Cyberlindnera jadinii genome and its relation to Candida utilis analyzed by the occurrence of single nucleotide polymorphisms.</title>
        <authorList>
            <person name="Rupp O."/>
            <person name="Brinkrolf K."/>
            <person name="Buerth C."/>
            <person name="Kunigo M."/>
            <person name="Schneider J."/>
            <person name="Jaenicke S."/>
            <person name="Goesmann A."/>
            <person name="Puehler A."/>
            <person name="Jaeger K.-E."/>
            <person name="Ernst J.F."/>
        </authorList>
    </citation>
    <scope>NUCLEOTIDE SEQUENCE [LARGE SCALE GENOMIC DNA]</scope>
    <source>
        <strain evidence="3">ATCC 18201 / CBS 1600 / BCRC 20928 / JCM 3617 / NBRC 0987 / NRRL Y-1542</strain>
    </source>
</reference>
<evidence type="ECO:0000256" key="1">
    <source>
        <dbReference type="SAM" id="MobiDB-lite"/>
    </source>
</evidence>